<dbReference type="Proteomes" id="UP000283522">
    <property type="component" value="Unassembled WGS sequence"/>
</dbReference>
<dbReference type="EMBL" id="QXML01000013">
    <property type="protein sequence ID" value="RIW12547.1"/>
    <property type="molecule type" value="Genomic_DNA"/>
</dbReference>
<organism evidence="2 3">
    <name type="scientific">Algoriphagus lacus</name>
    <dbReference type="NCBI Taxonomy" id="2056311"/>
    <lineage>
        <taxon>Bacteria</taxon>
        <taxon>Pseudomonadati</taxon>
        <taxon>Bacteroidota</taxon>
        <taxon>Cytophagia</taxon>
        <taxon>Cytophagales</taxon>
        <taxon>Cyclobacteriaceae</taxon>
        <taxon>Algoriphagus</taxon>
    </lineage>
</organism>
<protein>
    <submittedName>
        <fullName evidence="2">Uncharacterized protein</fullName>
    </submittedName>
</protein>
<keyword evidence="3" id="KW-1185">Reference proteome</keyword>
<proteinExistence type="predicted"/>
<sequence length="98" mass="10924">MKKAIIGLVALFSMNWAIGQTVPKNDPTYSANNYKQPNKAAYAKKHMVSQGTTFDVTSVIVSENYKHPNKRVAKKMVTLPSDNVATRSNRTYKHPNGL</sequence>
<accession>A0A418PLX9</accession>
<dbReference type="AlphaFoldDB" id="A0A418PLX9"/>
<feature type="chain" id="PRO_5019037017" evidence="1">
    <location>
        <begin position="20"/>
        <end position="98"/>
    </location>
</feature>
<reference evidence="2 3" key="1">
    <citation type="submission" date="2018-09" db="EMBL/GenBank/DDBJ databases">
        <authorList>
            <person name="Wang X."/>
            <person name="Du Z."/>
        </authorList>
    </citation>
    <scope>NUCLEOTIDE SEQUENCE [LARGE SCALE GENOMIC DNA]</scope>
    <source>
        <strain evidence="2 3">N3</strain>
    </source>
</reference>
<comment type="caution">
    <text evidence="2">The sequence shown here is derived from an EMBL/GenBank/DDBJ whole genome shotgun (WGS) entry which is preliminary data.</text>
</comment>
<evidence type="ECO:0000256" key="1">
    <source>
        <dbReference type="SAM" id="SignalP"/>
    </source>
</evidence>
<name>A0A418PLX9_9BACT</name>
<evidence type="ECO:0000313" key="2">
    <source>
        <dbReference type="EMBL" id="RIW12547.1"/>
    </source>
</evidence>
<evidence type="ECO:0000313" key="3">
    <source>
        <dbReference type="Proteomes" id="UP000283522"/>
    </source>
</evidence>
<keyword evidence="1" id="KW-0732">Signal</keyword>
<feature type="signal peptide" evidence="1">
    <location>
        <begin position="1"/>
        <end position="19"/>
    </location>
</feature>
<gene>
    <name evidence="2" type="ORF">D0X99_18710</name>
</gene>